<dbReference type="EMBL" id="LBWL01000005">
    <property type="protein sequence ID" value="KKR09442.1"/>
    <property type="molecule type" value="Genomic_DNA"/>
</dbReference>
<proteinExistence type="predicted"/>
<sequence length="79" mass="9442">MTKAQKLARSHFFNYQIFRNDGGSHAKYMMNNDIDQDSETARLLDEMYDPSGEKSRDRFYKQYPFMRPKTRKLVLIIGE</sequence>
<name>A0A837I053_9BACT</name>
<reference evidence="1 2" key="1">
    <citation type="journal article" date="2015" name="Nature">
        <title>rRNA introns, odd ribosomes, and small enigmatic genomes across a large radiation of phyla.</title>
        <authorList>
            <person name="Brown C.T."/>
            <person name="Hug L.A."/>
            <person name="Thomas B.C."/>
            <person name="Sharon I."/>
            <person name="Castelle C.J."/>
            <person name="Singh A."/>
            <person name="Wilkins M.J."/>
            <person name="Williams K.H."/>
            <person name="Banfield J.F."/>
        </authorList>
    </citation>
    <scope>NUCLEOTIDE SEQUENCE [LARGE SCALE GENOMIC DNA]</scope>
</reference>
<accession>A0A837I053</accession>
<protein>
    <submittedName>
        <fullName evidence="1">Uncharacterized protein</fullName>
    </submittedName>
</protein>
<comment type="caution">
    <text evidence="1">The sequence shown here is derived from an EMBL/GenBank/DDBJ whole genome shotgun (WGS) entry which is preliminary data.</text>
</comment>
<organism evidence="1 2">
    <name type="scientific">Candidatus Yanofskybacteria bacterium GW2011_GWD1_39_16</name>
    <dbReference type="NCBI Taxonomy" id="1619030"/>
    <lineage>
        <taxon>Bacteria</taxon>
        <taxon>Candidatus Yanofskyibacteriota</taxon>
    </lineage>
</organism>
<evidence type="ECO:0000313" key="1">
    <source>
        <dbReference type="EMBL" id="KKR09442.1"/>
    </source>
</evidence>
<evidence type="ECO:0000313" key="2">
    <source>
        <dbReference type="Proteomes" id="UP000033996"/>
    </source>
</evidence>
<gene>
    <name evidence="1" type="ORF">UT35_C0005G0012</name>
</gene>
<dbReference type="Proteomes" id="UP000033996">
    <property type="component" value="Unassembled WGS sequence"/>
</dbReference>
<dbReference type="AlphaFoldDB" id="A0A837I053"/>